<feature type="non-terminal residue" evidence="1">
    <location>
        <position position="236"/>
    </location>
</feature>
<dbReference type="Proteomes" id="UP000789920">
    <property type="component" value="Unassembled WGS sequence"/>
</dbReference>
<name>A0ACA9R7Z0_9GLOM</name>
<organism evidence="1 2">
    <name type="scientific">Racocetra persica</name>
    <dbReference type="NCBI Taxonomy" id="160502"/>
    <lineage>
        <taxon>Eukaryota</taxon>
        <taxon>Fungi</taxon>
        <taxon>Fungi incertae sedis</taxon>
        <taxon>Mucoromycota</taxon>
        <taxon>Glomeromycotina</taxon>
        <taxon>Glomeromycetes</taxon>
        <taxon>Diversisporales</taxon>
        <taxon>Gigasporaceae</taxon>
        <taxon>Racocetra</taxon>
    </lineage>
</organism>
<reference evidence="1" key="1">
    <citation type="submission" date="2021-06" db="EMBL/GenBank/DDBJ databases">
        <authorList>
            <person name="Kallberg Y."/>
            <person name="Tangrot J."/>
            <person name="Rosling A."/>
        </authorList>
    </citation>
    <scope>NUCLEOTIDE SEQUENCE</scope>
    <source>
        <strain evidence="1">MA461A</strain>
    </source>
</reference>
<feature type="non-terminal residue" evidence="1">
    <location>
        <position position="1"/>
    </location>
</feature>
<comment type="caution">
    <text evidence="1">The sequence shown here is derived from an EMBL/GenBank/DDBJ whole genome shotgun (WGS) entry which is preliminary data.</text>
</comment>
<proteinExistence type="predicted"/>
<accession>A0ACA9R7Z0</accession>
<evidence type="ECO:0000313" key="1">
    <source>
        <dbReference type="EMBL" id="CAG8781384.1"/>
    </source>
</evidence>
<protein>
    <submittedName>
        <fullName evidence="1">17491_t:CDS:1</fullName>
    </submittedName>
</protein>
<gene>
    <name evidence="1" type="ORF">RPERSI_LOCUS17636</name>
</gene>
<dbReference type="EMBL" id="CAJVQC010045483">
    <property type="protein sequence ID" value="CAG8781384.1"/>
    <property type="molecule type" value="Genomic_DNA"/>
</dbReference>
<keyword evidence="2" id="KW-1185">Reference proteome</keyword>
<evidence type="ECO:0000313" key="2">
    <source>
        <dbReference type="Proteomes" id="UP000789920"/>
    </source>
</evidence>
<sequence length="236" mass="27637">LRAWHAMLNATEYTNITPFNHQESKRSLDNNKRGSNGKQRILLIIADSFPYQILRQKLQISPNTINTAKMYARINSYGCSAAPKPLMVKQIMSQERERQFEIFFSNKNNVNMSSYKTDNGMKRTVFFERLKNGPFIYKDDLGGLCSICSQYGYDIFFDLTNLVRKETYFISELENQKRYLKLQYCQHLKVNFDSTVQHDICINHCLLFAFGECNKAHTLECKEYSRIFGLFGKLHN</sequence>